<keyword evidence="1" id="KW-1133">Transmembrane helix</keyword>
<dbReference type="GO" id="GO:0004190">
    <property type="term" value="F:aspartic-type endopeptidase activity"/>
    <property type="evidence" value="ECO:0007669"/>
    <property type="project" value="InterPro"/>
</dbReference>
<feature type="transmembrane region" description="Helical" evidence="1">
    <location>
        <begin position="134"/>
        <end position="151"/>
    </location>
</feature>
<dbReference type="EMBL" id="PVTP01000003">
    <property type="protein sequence ID" value="PRY78766.1"/>
    <property type="molecule type" value="Genomic_DNA"/>
</dbReference>
<evidence type="ECO:0000256" key="1">
    <source>
        <dbReference type="SAM" id="Phobius"/>
    </source>
</evidence>
<dbReference type="OrthoDB" id="7652069at2"/>
<dbReference type="AlphaFoldDB" id="A0A2T0W1C8"/>
<gene>
    <name evidence="3" type="ORF">CLV80_10391</name>
</gene>
<dbReference type="InterPro" id="IPR000045">
    <property type="entry name" value="Prepilin_IV_endopep_pep"/>
</dbReference>
<name>A0A2T0W1C8_9RHOB</name>
<evidence type="ECO:0000313" key="3">
    <source>
        <dbReference type="EMBL" id="PRY78766.1"/>
    </source>
</evidence>
<organism evidence="3 4">
    <name type="scientific">Yoonia maritima</name>
    <dbReference type="NCBI Taxonomy" id="1435347"/>
    <lineage>
        <taxon>Bacteria</taxon>
        <taxon>Pseudomonadati</taxon>
        <taxon>Pseudomonadota</taxon>
        <taxon>Alphaproteobacteria</taxon>
        <taxon>Rhodobacterales</taxon>
        <taxon>Paracoccaceae</taxon>
        <taxon>Yoonia</taxon>
    </lineage>
</organism>
<comment type="caution">
    <text evidence="3">The sequence shown here is derived from an EMBL/GenBank/DDBJ whole genome shotgun (WGS) entry which is preliminary data.</text>
</comment>
<keyword evidence="4" id="KW-1185">Reference proteome</keyword>
<keyword evidence="1" id="KW-0472">Membrane</keyword>
<sequence>MITQYVPYVMSAILIVAVMIDVRTARMPNWLTLLPLVLFIVQVGASETPSAFTWQLMQGVIVFLLGIGLFAAGGIGAGAVKLMAGTALIVPTSSAFYAIFGFVGSVFVLFPIVIMVRKAIGSDDSKWAVLSRQILPMSLPIAVAGLLGMFAV</sequence>
<feature type="domain" description="Prepilin type IV endopeptidase peptidase" evidence="2">
    <location>
        <begin position="9"/>
        <end position="100"/>
    </location>
</feature>
<dbReference type="Gene3D" id="1.20.120.1220">
    <property type="match status" value="1"/>
</dbReference>
<feature type="transmembrane region" description="Helical" evidence="1">
    <location>
        <begin position="29"/>
        <end position="45"/>
    </location>
</feature>
<dbReference type="Pfam" id="PF01478">
    <property type="entry name" value="Peptidase_A24"/>
    <property type="match status" value="1"/>
</dbReference>
<reference evidence="3 4" key="1">
    <citation type="submission" date="2018-03" db="EMBL/GenBank/DDBJ databases">
        <title>Genomic Encyclopedia of Archaeal and Bacterial Type Strains, Phase II (KMG-II): from individual species to whole genera.</title>
        <authorList>
            <person name="Goeker M."/>
        </authorList>
    </citation>
    <scope>NUCLEOTIDE SEQUENCE [LARGE SCALE GENOMIC DNA]</scope>
    <source>
        <strain evidence="3 4">DSM 101533</strain>
    </source>
</reference>
<evidence type="ECO:0000259" key="2">
    <source>
        <dbReference type="Pfam" id="PF01478"/>
    </source>
</evidence>
<accession>A0A2T0W1C8</accession>
<evidence type="ECO:0000313" key="4">
    <source>
        <dbReference type="Proteomes" id="UP000238007"/>
    </source>
</evidence>
<feature type="transmembrane region" description="Helical" evidence="1">
    <location>
        <begin position="6"/>
        <end position="22"/>
    </location>
</feature>
<protein>
    <submittedName>
        <fullName evidence="3">Type IV leader peptidase family protein</fullName>
    </submittedName>
</protein>
<dbReference type="GO" id="GO:0016020">
    <property type="term" value="C:membrane"/>
    <property type="evidence" value="ECO:0007669"/>
    <property type="project" value="InterPro"/>
</dbReference>
<feature type="transmembrane region" description="Helical" evidence="1">
    <location>
        <begin position="95"/>
        <end position="114"/>
    </location>
</feature>
<dbReference type="Proteomes" id="UP000238007">
    <property type="component" value="Unassembled WGS sequence"/>
</dbReference>
<feature type="transmembrane region" description="Helical" evidence="1">
    <location>
        <begin position="57"/>
        <end position="83"/>
    </location>
</feature>
<dbReference type="RefSeq" id="WP_106355544.1">
    <property type="nucleotide sequence ID" value="NZ_PVTP01000003.1"/>
</dbReference>
<proteinExistence type="predicted"/>
<keyword evidence="1" id="KW-0812">Transmembrane</keyword>